<evidence type="ECO:0000256" key="2">
    <source>
        <dbReference type="ARBA" id="ARBA00008193"/>
    </source>
</evidence>
<feature type="transmembrane region" description="Helical" evidence="7">
    <location>
        <begin position="176"/>
        <end position="197"/>
    </location>
</feature>
<sequence>MTIDLPLALDLLGVFFFAVSGSLLAARKGFDLVGSVLLACMVGLGGGVVRDIVLNDGPPAAFLNPEYLLPPLFAAALVYFMVRNVQRSGRLLLMFDAGGLALFCITGTLKALASGMNPVAAVLLGVTTAVGGGILRDITANEVPKVFDPTDLYAIPALVGAVLAAVLWHAGWLNLITGTFAAVAVFLLRLLSLHYGWHAPLASRSWAARRILRVRRD</sequence>
<evidence type="ECO:0000256" key="5">
    <source>
        <dbReference type="ARBA" id="ARBA00022989"/>
    </source>
</evidence>
<dbReference type="RefSeq" id="WP_062286506.1">
    <property type="nucleotide sequence ID" value="NZ_CP013200.1"/>
</dbReference>
<feature type="transmembrane region" description="Helical" evidence="7">
    <location>
        <begin position="61"/>
        <end position="82"/>
    </location>
</feature>
<evidence type="ECO:0000256" key="4">
    <source>
        <dbReference type="ARBA" id="ARBA00022692"/>
    </source>
</evidence>
<feature type="transmembrane region" description="Helical" evidence="7">
    <location>
        <begin position="91"/>
        <end position="113"/>
    </location>
</feature>
<organism evidence="9 10">
    <name type="scientific">Arthrobacter alpinus</name>
    <dbReference type="NCBI Taxonomy" id="656366"/>
    <lineage>
        <taxon>Bacteria</taxon>
        <taxon>Bacillati</taxon>
        <taxon>Actinomycetota</taxon>
        <taxon>Actinomycetes</taxon>
        <taxon>Micrococcales</taxon>
        <taxon>Micrococcaceae</taxon>
        <taxon>Arthrobacter</taxon>
    </lineage>
</organism>
<dbReference type="PANTHER" id="PTHR30506">
    <property type="entry name" value="INNER MEMBRANE PROTEIN"/>
    <property type="match status" value="1"/>
</dbReference>
<dbReference type="OrthoDB" id="9791874at2"/>
<feature type="transmembrane region" description="Helical" evidence="7">
    <location>
        <begin position="150"/>
        <end position="170"/>
    </location>
</feature>
<keyword evidence="5 7" id="KW-1133">Transmembrane helix</keyword>
<comment type="similarity">
    <text evidence="2">Belongs to the UPF0126 family.</text>
</comment>
<protein>
    <recommendedName>
        <fullName evidence="8">Glycine transporter domain-containing protein</fullName>
    </recommendedName>
</protein>
<feature type="transmembrane region" description="Helical" evidence="7">
    <location>
        <begin position="32"/>
        <end position="49"/>
    </location>
</feature>
<feature type="transmembrane region" description="Helical" evidence="7">
    <location>
        <begin position="6"/>
        <end position="25"/>
    </location>
</feature>
<evidence type="ECO:0000256" key="6">
    <source>
        <dbReference type="ARBA" id="ARBA00023136"/>
    </source>
</evidence>
<proteinExistence type="inferred from homology"/>
<dbReference type="EMBL" id="CP013200">
    <property type="protein sequence ID" value="ALO65877.1"/>
    <property type="molecule type" value="Genomic_DNA"/>
</dbReference>
<evidence type="ECO:0000256" key="7">
    <source>
        <dbReference type="SAM" id="Phobius"/>
    </source>
</evidence>
<evidence type="ECO:0000259" key="8">
    <source>
        <dbReference type="Pfam" id="PF03458"/>
    </source>
</evidence>
<evidence type="ECO:0000256" key="3">
    <source>
        <dbReference type="ARBA" id="ARBA00022475"/>
    </source>
</evidence>
<evidence type="ECO:0000313" key="10">
    <source>
        <dbReference type="Proteomes" id="UP000059574"/>
    </source>
</evidence>
<feature type="transmembrane region" description="Helical" evidence="7">
    <location>
        <begin position="119"/>
        <end position="138"/>
    </location>
</feature>
<evidence type="ECO:0000313" key="9">
    <source>
        <dbReference type="EMBL" id="ALO65877.1"/>
    </source>
</evidence>
<evidence type="ECO:0000256" key="1">
    <source>
        <dbReference type="ARBA" id="ARBA00004651"/>
    </source>
</evidence>
<keyword evidence="4 7" id="KW-0812">Transmembrane</keyword>
<dbReference type="InterPro" id="IPR005115">
    <property type="entry name" value="Gly_transporter"/>
</dbReference>
<keyword evidence="3" id="KW-1003">Cell membrane</keyword>
<reference evidence="9 10" key="2">
    <citation type="journal article" date="2016" name="J. Biotechnol.">
        <title>Complete genome sequence of Arthrobacter alpinus ERGS4:06, a yellow pigmented bacterium tolerant to cold and radiations isolated from Sikkim Himalaya.</title>
        <authorList>
            <person name="Kumar R."/>
            <person name="Singh D."/>
            <person name="Swarnkar M.K."/>
            <person name="Singh A.K."/>
            <person name="Kumar S."/>
        </authorList>
    </citation>
    <scope>NUCLEOTIDE SEQUENCE [LARGE SCALE GENOMIC DNA]</scope>
    <source>
        <strain evidence="9 10">ERGS4:06</strain>
    </source>
</reference>
<reference evidence="10" key="1">
    <citation type="submission" date="2015-11" db="EMBL/GenBank/DDBJ databases">
        <authorList>
            <person name="Kumar R."/>
            <person name="Singh D."/>
            <person name="Swarnkar M.K."/>
            <person name="Singh A.K."/>
            <person name="Kumar S."/>
        </authorList>
    </citation>
    <scope>NUCLEOTIDE SEQUENCE [LARGE SCALE GENOMIC DNA]</scope>
    <source>
        <strain evidence="10">ERGS4:06</strain>
    </source>
</reference>
<dbReference type="Pfam" id="PF03458">
    <property type="entry name" value="Gly_transporter"/>
    <property type="match status" value="2"/>
</dbReference>
<comment type="subcellular location">
    <subcellularLocation>
        <location evidence="1">Cell membrane</location>
        <topology evidence="1">Multi-pass membrane protein</topology>
    </subcellularLocation>
</comment>
<feature type="domain" description="Glycine transporter" evidence="8">
    <location>
        <begin position="8"/>
        <end position="81"/>
    </location>
</feature>
<gene>
    <name evidence="9" type="ORF">AS189_04420</name>
</gene>
<dbReference type="Proteomes" id="UP000059574">
    <property type="component" value="Chromosome"/>
</dbReference>
<dbReference type="GO" id="GO:0005886">
    <property type="term" value="C:plasma membrane"/>
    <property type="evidence" value="ECO:0007669"/>
    <property type="project" value="UniProtKB-SubCell"/>
</dbReference>
<feature type="domain" description="Glycine transporter" evidence="8">
    <location>
        <begin position="94"/>
        <end position="168"/>
    </location>
</feature>
<dbReference type="PANTHER" id="PTHR30506:SF3">
    <property type="entry name" value="UPF0126 INNER MEMBRANE PROTEIN YADS-RELATED"/>
    <property type="match status" value="1"/>
</dbReference>
<name>A0A0S2LWN6_9MICC</name>
<keyword evidence="6 7" id="KW-0472">Membrane</keyword>
<accession>A0A0S2LWN6</accession>
<dbReference type="AlphaFoldDB" id="A0A0S2LWN6"/>